<sequence length="52" mass="6003">MLNHWRRENPVMPNIYAANKYAPIALQTMAGNRVSVNPILEKLYAQDRQAAY</sequence>
<evidence type="ECO:0000313" key="1">
    <source>
        <dbReference type="EMBL" id="DAD95268.1"/>
    </source>
</evidence>
<dbReference type="EMBL" id="BK015191">
    <property type="protein sequence ID" value="DAD95268.1"/>
    <property type="molecule type" value="Genomic_DNA"/>
</dbReference>
<organism evidence="1">
    <name type="scientific">Podoviridae sp. ctsNK10</name>
    <dbReference type="NCBI Taxonomy" id="2826582"/>
    <lineage>
        <taxon>Viruses</taxon>
        <taxon>Duplodnaviria</taxon>
        <taxon>Heunggongvirae</taxon>
        <taxon>Uroviricota</taxon>
        <taxon>Caudoviricetes</taxon>
    </lineage>
</organism>
<name>A0A8S5NLN3_9CAUD</name>
<reference evidence="1" key="1">
    <citation type="journal article" date="2021" name="Proc. Natl. Acad. Sci. U.S.A.">
        <title>A Catalog of Tens of Thousands of Viruses from Human Metagenomes Reveals Hidden Associations with Chronic Diseases.</title>
        <authorList>
            <person name="Tisza M.J."/>
            <person name="Buck C.B."/>
        </authorList>
    </citation>
    <scope>NUCLEOTIDE SEQUENCE</scope>
    <source>
        <strain evidence="1">CtsNK10</strain>
    </source>
</reference>
<proteinExistence type="predicted"/>
<protein>
    <submittedName>
        <fullName evidence="1">Uncharacterized protein</fullName>
    </submittedName>
</protein>
<accession>A0A8S5NLN3</accession>